<sequence length="292" mass="33223">MSEEFDWDRLGPRSLRDIVAEIAEESKALLYVGDGRFAFWRNNSQNNIRTEYVNNESNKKHVVCFHRVDIHDVLLLKELNETLLFGTPISSQSQKHIDSQNLDRFQRVTDVSLTHSQQISNSEGSAQSNNSAPPRLSSLDARELWSRGHYDGDSSVFGYEMGETPSLYEPRIQDDFHRQREFLALENWLVLCVLLDCALWILVLLSHLIHSLSFGTSFKESMGIEAGLCLAWNSGLDLWVLLQPKRHTRMILTFTLFSLCVSVSFTISSVSAICGILRILPLFLTGMLLDTL</sequence>
<dbReference type="AlphaFoldDB" id="A0A7S0ZCP7"/>
<keyword evidence="1" id="KW-1133">Transmembrane helix</keyword>
<gene>
    <name evidence="2" type="ORF">TOLI1172_LOCUS2030</name>
</gene>
<keyword evidence="1" id="KW-0812">Transmembrane</keyword>
<evidence type="ECO:0000256" key="1">
    <source>
        <dbReference type="SAM" id="Phobius"/>
    </source>
</evidence>
<feature type="transmembrane region" description="Helical" evidence="1">
    <location>
        <begin position="188"/>
        <end position="210"/>
    </location>
</feature>
<organism evidence="2">
    <name type="scientific">Timspurckia oligopyrenoides</name>
    <dbReference type="NCBI Taxonomy" id="708627"/>
    <lineage>
        <taxon>Eukaryota</taxon>
        <taxon>Rhodophyta</taxon>
        <taxon>Bangiophyceae</taxon>
        <taxon>Porphyridiales</taxon>
        <taxon>Porphyridiaceae</taxon>
        <taxon>Timspurckia</taxon>
    </lineage>
</organism>
<reference evidence="2" key="1">
    <citation type="submission" date="2021-01" db="EMBL/GenBank/DDBJ databases">
        <authorList>
            <person name="Corre E."/>
            <person name="Pelletier E."/>
            <person name="Niang G."/>
            <person name="Scheremetjew M."/>
            <person name="Finn R."/>
            <person name="Kale V."/>
            <person name="Holt S."/>
            <person name="Cochrane G."/>
            <person name="Meng A."/>
            <person name="Brown T."/>
            <person name="Cohen L."/>
        </authorList>
    </citation>
    <scope>NUCLEOTIDE SEQUENCE</scope>
    <source>
        <strain evidence="2">CCMP3278</strain>
    </source>
</reference>
<name>A0A7S0ZCP7_9RHOD</name>
<protein>
    <submittedName>
        <fullName evidence="2">Uncharacterized protein</fullName>
    </submittedName>
</protein>
<feature type="transmembrane region" description="Helical" evidence="1">
    <location>
        <begin position="222"/>
        <end position="242"/>
    </location>
</feature>
<keyword evidence="1" id="KW-0472">Membrane</keyword>
<feature type="transmembrane region" description="Helical" evidence="1">
    <location>
        <begin position="254"/>
        <end position="280"/>
    </location>
</feature>
<dbReference type="EMBL" id="HBFP01002833">
    <property type="protein sequence ID" value="CAD8817641.1"/>
    <property type="molecule type" value="Transcribed_RNA"/>
</dbReference>
<proteinExistence type="predicted"/>
<evidence type="ECO:0000313" key="2">
    <source>
        <dbReference type="EMBL" id="CAD8817641.1"/>
    </source>
</evidence>
<accession>A0A7S0ZCP7</accession>